<evidence type="ECO:0000313" key="2">
    <source>
        <dbReference type="EMBL" id="KXB03856.1"/>
    </source>
</evidence>
<feature type="domain" description="SpoVT-AbrB" evidence="1">
    <location>
        <begin position="2"/>
        <end position="44"/>
    </location>
</feature>
<keyword evidence="3" id="KW-1185">Reference proteome</keyword>
<gene>
    <name evidence="2" type="ORF">AKJ45_00340</name>
</gene>
<dbReference type="AlphaFoldDB" id="A0A133VBN3"/>
<organism evidence="2 3">
    <name type="scientific">candidate division MSBL1 archaeon SCGC-AAA261F19</name>
    <dbReference type="NCBI Taxonomy" id="1698275"/>
    <lineage>
        <taxon>Archaea</taxon>
        <taxon>Methanobacteriati</taxon>
        <taxon>Methanobacteriota</taxon>
        <taxon>candidate division MSBL1</taxon>
    </lineage>
</organism>
<comment type="caution">
    <text evidence="2">The sequence shown here is derived from an EMBL/GenBank/DDBJ whole genome shotgun (WGS) entry which is preliminary data.</text>
</comment>
<sequence>MGKIIELDKRGRLLLPAEERNRIGSRRFLLRKRGGKLELEPLPDAEEVKGKYKGLIDKKLTDLEEDQEKLVRSGER</sequence>
<evidence type="ECO:0000259" key="1">
    <source>
        <dbReference type="PROSITE" id="PS51740"/>
    </source>
</evidence>
<proteinExistence type="predicted"/>
<evidence type="ECO:0000313" key="3">
    <source>
        <dbReference type="Proteomes" id="UP000070565"/>
    </source>
</evidence>
<dbReference type="GO" id="GO:0003677">
    <property type="term" value="F:DNA binding"/>
    <property type="evidence" value="ECO:0007669"/>
    <property type="project" value="InterPro"/>
</dbReference>
<name>A0A133VBN3_9EURY</name>
<dbReference type="InterPro" id="IPR037914">
    <property type="entry name" value="SpoVT-AbrB_sf"/>
</dbReference>
<dbReference type="Proteomes" id="UP000070565">
    <property type="component" value="Unassembled WGS sequence"/>
</dbReference>
<dbReference type="PROSITE" id="PS51740">
    <property type="entry name" value="SPOVT_ABRB"/>
    <property type="match status" value="1"/>
</dbReference>
<accession>A0A133VBN3</accession>
<reference evidence="2 3" key="1">
    <citation type="journal article" date="2016" name="Sci. Rep.">
        <title>Metabolic traits of an uncultured archaeal lineage -MSBL1- from brine pools of the Red Sea.</title>
        <authorList>
            <person name="Mwirichia R."/>
            <person name="Alam I."/>
            <person name="Rashid M."/>
            <person name="Vinu M."/>
            <person name="Ba-Alawi W."/>
            <person name="Anthony Kamau A."/>
            <person name="Kamanda Ngugi D."/>
            <person name="Goker M."/>
            <person name="Klenk H.P."/>
            <person name="Bajic V."/>
            <person name="Stingl U."/>
        </authorList>
    </citation>
    <scope>NUCLEOTIDE SEQUENCE [LARGE SCALE GENOMIC DNA]</scope>
    <source>
        <strain evidence="2">SCGC-AAA261F19</strain>
    </source>
</reference>
<dbReference type="SUPFAM" id="SSF89447">
    <property type="entry name" value="AbrB/MazE/MraZ-like"/>
    <property type="match status" value="1"/>
</dbReference>
<protein>
    <recommendedName>
        <fullName evidence="1">SpoVT-AbrB domain-containing protein</fullName>
    </recommendedName>
</protein>
<dbReference type="EMBL" id="LHXZ01000002">
    <property type="protein sequence ID" value="KXB03856.1"/>
    <property type="molecule type" value="Genomic_DNA"/>
</dbReference>
<dbReference type="InterPro" id="IPR007159">
    <property type="entry name" value="SpoVT-AbrB_dom"/>
</dbReference>